<name>A0A286UAS6_9AGAM</name>
<keyword evidence="4" id="KW-1185">Reference proteome</keyword>
<dbReference type="InterPro" id="IPR045340">
    <property type="entry name" value="DUF6533"/>
</dbReference>
<feature type="transmembrane region" description="Helical" evidence="1">
    <location>
        <begin position="99"/>
        <end position="118"/>
    </location>
</feature>
<protein>
    <recommendedName>
        <fullName evidence="2">DUF6533 domain-containing protein</fullName>
    </recommendedName>
</protein>
<dbReference type="OrthoDB" id="3349377at2759"/>
<evidence type="ECO:0000313" key="3">
    <source>
        <dbReference type="EMBL" id="PAV16655.1"/>
    </source>
</evidence>
<feature type="transmembrane region" description="Helical" evidence="1">
    <location>
        <begin position="59"/>
        <end position="79"/>
    </location>
</feature>
<feature type="domain" description="DUF6533" evidence="2">
    <location>
        <begin position="25"/>
        <end position="70"/>
    </location>
</feature>
<organism evidence="3 4">
    <name type="scientific">Pyrrhoderma noxium</name>
    <dbReference type="NCBI Taxonomy" id="2282107"/>
    <lineage>
        <taxon>Eukaryota</taxon>
        <taxon>Fungi</taxon>
        <taxon>Dikarya</taxon>
        <taxon>Basidiomycota</taxon>
        <taxon>Agaricomycotina</taxon>
        <taxon>Agaricomycetes</taxon>
        <taxon>Hymenochaetales</taxon>
        <taxon>Hymenochaetaceae</taxon>
        <taxon>Pyrrhoderma</taxon>
    </lineage>
</organism>
<keyword evidence="1" id="KW-0812">Transmembrane</keyword>
<evidence type="ECO:0000259" key="2">
    <source>
        <dbReference type="Pfam" id="PF20151"/>
    </source>
</evidence>
<feature type="transmembrane region" description="Helical" evidence="1">
    <location>
        <begin position="214"/>
        <end position="234"/>
    </location>
</feature>
<gene>
    <name evidence="3" type="ORF">PNOK_0827500</name>
</gene>
<keyword evidence="1" id="KW-0472">Membrane</keyword>
<dbReference type="EMBL" id="NBII01000008">
    <property type="protein sequence ID" value="PAV16655.1"/>
    <property type="molecule type" value="Genomic_DNA"/>
</dbReference>
<dbReference type="Proteomes" id="UP000217199">
    <property type="component" value="Unassembled WGS sequence"/>
</dbReference>
<dbReference type="InParanoid" id="A0A286UAS6"/>
<accession>A0A286UAS6</accession>
<feature type="transmembrane region" description="Helical" evidence="1">
    <location>
        <begin position="22"/>
        <end position="39"/>
    </location>
</feature>
<evidence type="ECO:0000313" key="4">
    <source>
        <dbReference type="Proteomes" id="UP000217199"/>
    </source>
</evidence>
<evidence type="ECO:0000256" key="1">
    <source>
        <dbReference type="SAM" id="Phobius"/>
    </source>
</evidence>
<comment type="caution">
    <text evidence="3">The sequence shown here is derived from an EMBL/GenBank/DDBJ whole genome shotgun (WGS) entry which is preliminary data.</text>
</comment>
<keyword evidence="1" id="KW-1133">Transmembrane helix</keyword>
<sequence length="241" mass="27804">MTSSLGHPTLEETIKNVYLTRIENYIILSSMVLYLYYYVTTLDNEISLMWNARFGVGKLLFYSLRYFTLLYVTFVNIVAEFYSTNISAEVSIPFKMVNYTSYTSGFVIILLADFTLQLKLYALYQKSKKVLTFLIIIFISMVIYYTTFAAIMVKNRAIILDTNSEGDIPTHSIISPPYYTKILVPKSITEGIMLVLALRVGIKNMRQNRGIEISNSLFNLLHILIMFVYTAILVSNWPRVF</sequence>
<dbReference type="Pfam" id="PF20151">
    <property type="entry name" value="DUF6533"/>
    <property type="match status" value="1"/>
</dbReference>
<proteinExistence type="predicted"/>
<feature type="transmembrane region" description="Helical" evidence="1">
    <location>
        <begin position="130"/>
        <end position="153"/>
    </location>
</feature>
<reference evidence="3 4" key="1">
    <citation type="journal article" date="2017" name="Mol. Ecol.">
        <title>Comparative and population genomic landscape of Phellinus noxius: A hypervariable fungus causing root rot in trees.</title>
        <authorList>
            <person name="Chung C.L."/>
            <person name="Lee T.J."/>
            <person name="Akiba M."/>
            <person name="Lee H.H."/>
            <person name="Kuo T.H."/>
            <person name="Liu D."/>
            <person name="Ke H.M."/>
            <person name="Yokoi T."/>
            <person name="Roa M.B."/>
            <person name="Lu M.J."/>
            <person name="Chang Y.Y."/>
            <person name="Ann P.J."/>
            <person name="Tsai J.N."/>
            <person name="Chen C.Y."/>
            <person name="Tzean S.S."/>
            <person name="Ota Y."/>
            <person name="Hattori T."/>
            <person name="Sahashi N."/>
            <person name="Liou R.F."/>
            <person name="Kikuchi T."/>
            <person name="Tsai I.J."/>
        </authorList>
    </citation>
    <scope>NUCLEOTIDE SEQUENCE [LARGE SCALE GENOMIC DNA]</scope>
    <source>
        <strain evidence="3 4">FFPRI411160</strain>
    </source>
</reference>
<dbReference type="AlphaFoldDB" id="A0A286UAS6"/>